<dbReference type="AlphaFoldDB" id="A0A5C7J2X4"/>
<proteinExistence type="predicted"/>
<comment type="caution">
    <text evidence="1">The sequence shown here is derived from an EMBL/GenBank/DDBJ whole genome shotgun (WGS) entry which is preliminary data.</text>
</comment>
<dbReference type="EMBL" id="SSDS01000097">
    <property type="protein sequence ID" value="TXG75867.1"/>
    <property type="molecule type" value="Genomic_DNA"/>
</dbReference>
<reference evidence="1 2" key="1">
    <citation type="submission" date="2018-09" db="EMBL/GenBank/DDBJ databases">
        <title>Metagenome Assembled Genomes from an Advanced Water Purification Facility.</title>
        <authorList>
            <person name="Stamps B.W."/>
            <person name="Spear J.R."/>
        </authorList>
    </citation>
    <scope>NUCLEOTIDE SEQUENCE [LARGE SCALE GENOMIC DNA]</scope>
    <source>
        <strain evidence="1">Bin_63_2</strain>
    </source>
</reference>
<organism evidence="1 2">
    <name type="scientific">Candidatus Dojkabacteria bacterium</name>
    <dbReference type="NCBI Taxonomy" id="2099670"/>
    <lineage>
        <taxon>Bacteria</taxon>
        <taxon>Candidatus Dojkabacteria</taxon>
    </lineage>
</organism>
<sequence length="90" mass="10087">MTRFPEFTESMEDGDKELLTATLRAAEAELNPRVWGTLFEEGVLFLAADKLSRSRLGEPLRDPDEPAAQSTYAVEFERLVRIASMGARVI</sequence>
<evidence type="ECO:0000313" key="1">
    <source>
        <dbReference type="EMBL" id="TXG75867.1"/>
    </source>
</evidence>
<accession>A0A5C7J2X4</accession>
<evidence type="ECO:0000313" key="2">
    <source>
        <dbReference type="Proteomes" id="UP000321026"/>
    </source>
</evidence>
<name>A0A5C7J2X4_9BACT</name>
<gene>
    <name evidence="1" type="ORF">E6Q11_06170</name>
</gene>
<dbReference type="Proteomes" id="UP000321026">
    <property type="component" value="Unassembled WGS sequence"/>
</dbReference>
<protein>
    <submittedName>
        <fullName evidence="1">Uncharacterized protein</fullName>
    </submittedName>
</protein>